<dbReference type="AlphaFoldDB" id="A0A8B7NTJ1"/>
<feature type="region of interest" description="Disordered" evidence="2">
    <location>
        <begin position="341"/>
        <end position="377"/>
    </location>
</feature>
<dbReference type="InterPro" id="IPR019545">
    <property type="entry name" value="DM13_domain"/>
</dbReference>
<feature type="compositionally biased region" description="Basic and acidic residues" evidence="2">
    <location>
        <begin position="341"/>
        <end position="357"/>
    </location>
</feature>
<dbReference type="GeneID" id="108673057"/>
<feature type="compositionally biased region" description="Polar residues" evidence="2">
    <location>
        <begin position="753"/>
        <end position="763"/>
    </location>
</feature>
<dbReference type="KEGG" id="hazt:108673057"/>
<reference evidence="5" key="1">
    <citation type="submission" date="2025-08" db="UniProtKB">
        <authorList>
            <consortium name="RefSeq"/>
        </authorList>
    </citation>
    <scope>IDENTIFICATION</scope>
    <source>
        <tissue evidence="5">Whole organism</tissue>
    </source>
</reference>
<name>A0A8B7NTJ1_HYAAZ</name>
<dbReference type="Pfam" id="PF10517">
    <property type="entry name" value="DM13"/>
    <property type="match status" value="2"/>
</dbReference>
<dbReference type="Proteomes" id="UP000694843">
    <property type="component" value="Unplaced"/>
</dbReference>
<feature type="compositionally biased region" description="Polar residues" evidence="2">
    <location>
        <begin position="439"/>
        <end position="448"/>
    </location>
</feature>
<feature type="compositionally biased region" description="Basic and acidic residues" evidence="2">
    <location>
        <begin position="422"/>
        <end position="438"/>
    </location>
</feature>
<feature type="domain" description="DM13" evidence="3">
    <location>
        <begin position="15"/>
        <end position="126"/>
    </location>
</feature>
<proteinExistence type="predicted"/>
<feature type="region of interest" description="Disordered" evidence="2">
    <location>
        <begin position="653"/>
        <end position="763"/>
    </location>
</feature>
<feature type="compositionally biased region" description="Basic and acidic residues" evidence="2">
    <location>
        <begin position="463"/>
        <end position="473"/>
    </location>
</feature>
<feature type="compositionally biased region" description="Polar residues" evidence="2">
    <location>
        <begin position="697"/>
        <end position="706"/>
    </location>
</feature>
<feature type="compositionally biased region" description="Polar residues" evidence="2">
    <location>
        <begin position="395"/>
        <end position="404"/>
    </location>
</feature>
<feature type="domain" description="DM13" evidence="3">
    <location>
        <begin position="135"/>
        <end position="241"/>
    </location>
</feature>
<evidence type="ECO:0000259" key="3">
    <source>
        <dbReference type="PROSITE" id="PS51549"/>
    </source>
</evidence>
<evidence type="ECO:0000256" key="2">
    <source>
        <dbReference type="SAM" id="MobiDB-lite"/>
    </source>
</evidence>
<feature type="compositionally biased region" description="Basic and acidic residues" evidence="2">
    <location>
        <begin position="658"/>
        <end position="674"/>
    </location>
</feature>
<dbReference type="RefSeq" id="XP_018016326.1">
    <property type="nucleotide sequence ID" value="XM_018160837.2"/>
</dbReference>
<feature type="region of interest" description="Disordered" evidence="2">
    <location>
        <begin position="393"/>
        <end position="484"/>
    </location>
</feature>
<dbReference type="PROSITE" id="PS51549">
    <property type="entry name" value="DM13"/>
    <property type="match status" value="2"/>
</dbReference>
<dbReference type="SMART" id="SM00686">
    <property type="entry name" value="DM13"/>
    <property type="match status" value="2"/>
</dbReference>
<feature type="compositionally biased region" description="Basic and acidic residues" evidence="2">
    <location>
        <begin position="405"/>
        <end position="415"/>
    </location>
</feature>
<evidence type="ECO:0000313" key="4">
    <source>
        <dbReference type="Proteomes" id="UP000694843"/>
    </source>
</evidence>
<dbReference type="OrthoDB" id="2448405at2759"/>
<keyword evidence="1" id="KW-0677">Repeat</keyword>
<evidence type="ECO:0000313" key="5">
    <source>
        <dbReference type="RefSeq" id="XP_018016326.1"/>
    </source>
</evidence>
<protein>
    <submittedName>
        <fullName evidence="5">Uncharacterized protein LOC108673057</fullName>
    </submittedName>
</protein>
<organism evidence="4 5">
    <name type="scientific">Hyalella azteca</name>
    <name type="common">Amphipod</name>
    <dbReference type="NCBI Taxonomy" id="294128"/>
    <lineage>
        <taxon>Eukaryota</taxon>
        <taxon>Metazoa</taxon>
        <taxon>Ecdysozoa</taxon>
        <taxon>Arthropoda</taxon>
        <taxon>Crustacea</taxon>
        <taxon>Multicrustacea</taxon>
        <taxon>Malacostraca</taxon>
        <taxon>Eumalacostraca</taxon>
        <taxon>Peracarida</taxon>
        <taxon>Amphipoda</taxon>
        <taxon>Senticaudata</taxon>
        <taxon>Talitrida</taxon>
        <taxon>Talitroidea</taxon>
        <taxon>Hyalellidae</taxon>
        <taxon>Hyalella</taxon>
    </lineage>
</organism>
<feature type="compositionally biased region" description="Low complexity" evidence="2">
    <location>
        <begin position="358"/>
        <end position="367"/>
    </location>
</feature>
<dbReference type="InterPro" id="IPR052126">
    <property type="entry name" value="Spindle_Org/Thrombomodulin"/>
</dbReference>
<keyword evidence="4" id="KW-1185">Reference proteome</keyword>
<sequence length="789" mass="86803">MLVSSVSCWCQVCHAGVKCVMLVSNAFFWVGTEGEQPSPRGHMVPFPSGASDAFFWVGTEGEQPSPRGHMVPFPSGASGEREMVLPQFTGENVLFRLPDGVKVSQLRWISVWCRRFTVNFGSLRVPENLILPKKRKLSELSRLAHGVRSGNVTLLDAKTIYIPNLHYDGRAPDAYFWVGKGTPDRTGRKIPNEKKSLSVIEAYEGVDIELVLPDNLTIYDIDYLALWCVRYTENFGDVKIPSAAELFLPPALGQTQVKSGSALQPAHVSPKDQYDHHTTDEVLASTLTPSLTTHFTNTTATKTDHLNETLSVTPSYGVTKSDDVTEKTLLNGKANVTASRGDFELGHDEKSTTKVDESTVTSVGSKSVTEKSKGSETVTVKLDIQGTGVEKTVGNEVNSKSNGTEAEKATFKNEKVSGWNTTDHEKSMEGKVNVEESKSNLTDSNFISNELEDNRAQNSNGTDKSDDFTSAEKEGEEDDDKRKSFRMQRGMLIENAKNMTENDTIGTVNVGPKEKVLSSDFYLASPVKESNGTFQFGLAEDVEKIRAFDTNDTEAMSKMNTTGSVLGGFGGRPNPMLTTNNYTFRYDADPEIRPKSAHNGSEITEIVIREGKDRYRYSVGNDHVIQHVIDGVHLEPEGLVHIESKKHWGAHFYGLPGHTDHDSEFQESTEKANVEESSEGNEGSARMKHHPKDVYSVTVQSSNVTPNDNEETTTNMNDINMDEEKDHSKDEEGDEDNDKEVVDKKEQHPKQKASVSGKTSTSAAVRGCVPGAIMALLVAAVHSGHRLNI</sequence>
<evidence type="ECO:0000256" key="1">
    <source>
        <dbReference type="ARBA" id="ARBA00022737"/>
    </source>
</evidence>
<accession>A0A8B7NTJ1</accession>
<dbReference type="PANTHER" id="PTHR24036:SF5">
    <property type="entry name" value="THROMBOMODULIN"/>
    <property type="match status" value="1"/>
</dbReference>
<gene>
    <name evidence="5" type="primary">LOC108673057</name>
</gene>
<feature type="compositionally biased region" description="Basic and acidic residues" evidence="2">
    <location>
        <begin position="739"/>
        <end position="749"/>
    </location>
</feature>
<dbReference type="PANTHER" id="PTHR24036">
    <property type="entry name" value="SKELETOR-RELATED"/>
    <property type="match status" value="1"/>
</dbReference>